<organism evidence="4 5">
    <name type="scientific">Pyrobaculum islandicum (strain DSM 4184 / JCM 9189 / GEO3)</name>
    <dbReference type="NCBI Taxonomy" id="384616"/>
    <lineage>
        <taxon>Archaea</taxon>
        <taxon>Thermoproteota</taxon>
        <taxon>Thermoprotei</taxon>
        <taxon>Thermoproteales</taxon>
        <taxon>Thermoproteaceae</taxon>
        <taxon>Pyrobaculum</taxon>
    </lineage>
</organism>
<dbReference type="GeneID" id="4617522"/>
<dbReference type="InterPro" id="IPR003395">
    <property type="entry name" value="RecF/RecN/SMC_N"/>
</dbReference>
<feature type="coiled-coil region" evidence="2">
    <location>
        <begin position="442"/>
        <end position="603"/>
    </location>
</feature>
<dbReference type="EMBL" id="CP000504">
    <property type="protein sequence ID" value="ABL88060.1"/>
    <property type="molecule type" value="Genomic_DNA"/>
</dbReference>
<dbReference type="Gene3D" id="3.40.50.300">
    <property type="entry name" value="P-loop containing nucleotide triphosphate hydrolases"/>
    <property type="match status" value="2"/>
</dbReference>
<dbReference type="Gene3D" id="1.10.287.510">
    <property type="entry name" value="Helix hairpin bin"/>
    <property type="match status" value="1"/>
</dbReference>
<proteinExistence type="predicted"/>
<evidence type="ECO:0000256" key="2">
    <source>
        <dbReference type="SAM" id="Coils"/>
    </source>
</evidence>
<gene>
    <name evidence="4" type="ordered locus">Pisl_0884</name>
</gene>
<dbReference type="KEGG" id="pis:Pisl_0884"/>
<dbReference type="InterPro" id="IPR027417">
    <property type="entry name" value="P-loop_NTPase"/>
</dbReference>
<dbReference type="Pfam" id="PF02463">
    <property type="entry name" value="SMC_N"/>
    <property type="match status" value="1"/>
</dbReference>
<dbReference type="eggNOG" id="arCOG00368">
    <property type="taxonomic scope" value="Archaea"/>
</dbReference>
<evidence type="ECO:0000259" key="3">
    <source>
        <dbReference type="Pfam" id="PF02463"/>
    </source>
</evidence>
<dbReference type="RefSeq" id="WP_011762635.1">
    <property type="nucleotide sequence ID" value="NC_008701.1"/>
</dbReference>
<dbReference type="PANTHER" id="PTHR32114:SF2">
    <property type="entry name" value="ABC TRANSPORTER ABCH.3"/>
    <property type="match status" value="1"/>
</dbReference>
<sequence length="790" mass="91614">MWRIEKIELENFRSYKGRHEVSLGDVTILLGRIGAGKTSLLYAIEYALFGKQLEVRERVAKLVDLINVDAQEANVALELRRGNDKLRIERRLGRRGSEKLVVLYNGIKLRDRDAEERLVELIGADEDIYERLVYISHRTLEGFIYGTAQKRTLSVDRLFGIDIIDNILRVVSSIEKYLLEKAENLRKRLSTYEKYRDIIKKYGGYKGVVTRLETIEGELAALKEREVNLTKTVEELAKRRAGYLEKIRENENILLEYYKTRSELEILESTTGEDVGLDAVEKIRDALQEALEEYEHILGHELLEKLTTRDLESLSAAMVEAYEALVRLSKDLESQISEVRKTYEQYLARVKKLEDEIKEVETKLRRLERSYIRFKELQKSFQSLETAKAALNELKRRLEETEKSMAYISALKTVSLYIAEIGVNRCPICGSPISREVALNIAREVESKFGELIHEVENLKERIREYEKAVDEMEILSGEVAEYLSTKNRLEELKLEREEIIKKMIQAEKALKQLERRVEKLHSLITRVDKRTILDALSKYGKMLRVRELKRRLKELEEMLNKAGVVREILDVEMRWREITEELERTSSRLAELYREKAVLEEIVREVGGDAENLKKALDNTLYAYSKLQEVKAKFELVKVNARARLVEIAKSRFNEVFLTLYRYGDISKVNVDLEQRKGYYDFYAISPTGERYGISKLSDGQRLSIALALALALREISNIQIGFIIFDEPIPYVDVNIRRAFAELVRSLSSRYQIVVATQSGDFADVIKDAVPNARLYMVTKEESSRVAE</sequence>
<keyword evidence="1 2" id="KW-0175">Coiled coil</keyword>
<feature type="coiled-coil region" evidence="2">
    <location>
        <begin position="205"/>
        <end position="239"/>
    </location>
</feature>
<dbReference type="SUPFAM" id="SSF75712">
    <property type="entry name" value="Rad50 coiled-coil Zn hook"/>
    <property type="match status" value="1"/>
</dbReference>
<feature type="domain" description="RecF/RecN/SMC N-terminal" evidence="3">
    <location>
        <begin position="4"/>
        <end position="766"/>
    </location>
</feature>
<dbReference type="Proteomes" id="UP000002595">
    <property type="component" value="Chromosome"/>
</dbReference>
<keyword evidence="5" id="KW-1185">Reference proteome</keyword>
<protein>
    <submittedName>
        <fullName evidence="4">SMC domain protein</fullName>
    </submittedName>
</protein>
<reference evidence="4" key="1">
    <citation type="submission" date="2006-12" db="EMBL/GenBank/DDBJ databases">
        <title>Complete sequence of Pyrobaculum islandicum DSM 4184.</title>
        <authorList>
            <person name="Copeland A."/>
            <person name="Lucas S."/>
            <person name="Lapidus A."/>
            <person name="Barry K."/>
            <person name="Detter J.C."/>
            <person name="Glavina del Rio T."/>
            <person name="Dalin E."/>
            <person name="Tice H."/>
            <person name="Pitluck S."/>
            <person name="Meincke L."/>
            <person name="Brettin T."/>
            <person name="Bruce D."/>
            <person name="Han C."/>
            <person name="Tapia R."/>
            <person name="Gilna P."/>
            <person name="Schmutz J."/>
            <person name="Larimer F."/>
            <person name="Land M."/>
            <person name="Hauser L."/>
            <person name="Kyrpides N."/>
            <person name="Mikhailova N."/>
            <person name="Cozen A.E."/>
            <person name="Fitz-Gibbon S.T."/>
            <person name="House C.H."/>
            <person name="Saltikov C."/>
            <person name="Lowe T."/>
            <person name="Richardson P."/>
        </authorList>
    </citation>
    <scope>NUCLEOTIDE SEQUENCE [LARGE SCALE GENOMIC DNA]</scope>
    <source>
        <strain evidence="4">DSM 4184</strain>
    </source>
</reference>
<dbReference type="PANTHER" id="PTHR32114">
    <property type="entry name" value="ABC TRANSPORTER ABCH.3"/>
    <property type="match status" value="1"/>
</dbReference>
<evidence type="ECO:0000256" key="1">
    <source>
        <dbReference type="ARBA" id="ARBA00023054"/>
    </source>
</evidence>
<dbReference type="HOGENOM" id="CLU_004785_0_2_2"/>
<dbReference type="STRING" id="384616.Pisl_0884"/>
<feature type="coiled-coil region" evidence="2">
    <location>
        <begin position="322"/>
        <end position="411"/>
    </location>
</feature>
<name>A1RSX8_PYRIL</name>
<dbReference type="OrthoDB" id="25344at2157"/>
<evidence type="ECO:0000313" key="5">
    <source>
        <dbReference type="Proteomes" id="UP000002595"/>
    </source>
</evidence>
<evidence type="ECO:0000313" key="4">
    <source>
        <dbReference type="EMBL" id="ABL88060.1"/>
    </source>
</evidence>
<dbReference type="AlphaFoldDB" id="A1RSX8"/>
<accession>A1RSX8</accession>
<dbReference type="SUPFAM" id="SSF52540">
    <property type="entry name" value="P-loop containing nucleoside triphosphate hydrolases"/>
    <property type="match status" value="1"/>
</dbReference>